<organism evidence="2 3">
    <name type="scientific">Nocardia aurea</name>
    <dbReference type="NCBI Taxonomy" id="2144174"/>
    <lineage>
        <taxon>Bacteria</taxon>
        <taxon>Bacillati</taxon>
        <taxon>Actinomycetota</taxon>
        <taxon>Actinomycetes</taxon>
        <taxon>Mycobacteriales</taxon>
        <taxon>Nocardiaceae</taxon>
        <taxon>Nocardia</taxon>
    </lineage>
</organism>
<evidence type="ECO:0000313" key="3">
    <source>
        <dbReference type="Proteomes" id="UP001551695"/>
    </source>
</evidence>
<evidence type="ECO:0000256" key="1">
    <source>
        <dbReference type="SAM" id="MobiDB-lite"/>
    </source>
</evidence>
<comment type="caution">
    <text evidence="2">The sequence shown here is derived from an EMBL/GenBank/DDBJ whole genome shotgun (WGS) entry which is preliminary data.</text>
</comment>
<keyword evidence="3" id="KW-1185">Reference proteome</keyword>
<gene>
    <name evidence="2" type="ORF">AB0I48_27220</name>
</gene>
<dbReference type="EMBL" id="JBFAKC010000014">
    <property type="protein sequence ID" value="MEV0711262.1"/>
    <property type="molecule type" value="Genomic_DNA"/>
</dbReference>
<reference evidence="2 3" key="1">
    <citation type="submission" date="2024-06" db="EMBL/GenBank/DDBJ databases">
        <title>The Natural Products Discovery Center: Release of the First 8490 Sequenced Strains for Exploring Actinobacteria Biosynthetic Diversity.</title>
        <authorList>
            <person name="Kalkreuter E."/>
            <person name="Kautsar S.A."/>
            <person name="Yang D."/>
            <person name="Bader C.D."/>
            <person name="Teijaro C.N."/>
            <person name="Fluegel L."/>
            <person name="Davis C.M."/>
            <person name="Simpson J.R."/>
            <person name="Lauterbach L."/>
            <person name="Steele A.D."/>
            <person name="Gui C."/>
            <person name="Meng S."/>
            <person name="Li G."/>
            <person name="Viehrig K."/>
            <person name="Ye F."/>
            <person name="Su P."/>
            <person name="Kiefer A.F."/>
            <person name="Nichols A."/>
            <person name="Cepeda A.J."/>
            <person name="Yan W."/>
            <person name="Fan B."/>
            <person name="Jiang Y."/>
            <person name="Adhikari A."/>
            <person name="Zheng C.-J."/>
            <person name="Schuster L."/>
            <person name="Cowan T.M."/>
            <person name="Smanski M.J."/>
            <person name="Chevrette M.G."/>
            <person name="De Carvalho L.P.S."/>
            <person name="Shen B."/>
        </authorList>
    </citation>
    <scope>NUCLEOTIDE SEQUENCE [LARGE SCALE GENOMIC DNA]</scope>
    <source>
        <strain evidence="2 3">NPDC050403</strain>
    </source>
</reference>
<sequence>MFGLLTPCAHGAHKYGIDPSQWRAHMCGLCVGLRDGHGQLARTATNTDAMVLSMLTETQLGGPVARTEAGPCALRGMRRASVAAADSPGVRLASTASLLLGAAKIRDHVDDRDGSPLLRRPMAKVSGRWADGARAQAALIDLDVEPLVAAINSQGALEARAGATDSRPISLDELTAPTQLCAAEFFAHTAVLADRAANVEPLREAGRNFGRIAHLADAVEDLEDDIAHERFNPLAATATGVDDAYDLLRRSDTALREAVTEVGLDREPTVRWMLLDPLSSLLTGMGRDLGILAPSAHYPQYPDQYPPQNPNDPNRRRRRPNLLEGIGKFLVQYPTGYACVADHDRPCSGRRKKAWIKRMDCCDCGDCCCDC</sequence>
<feature type="region of interest" description="Disordered" evidence="1">
    <location>
        <begin position="298"/>
        <end position="319"/>
    </location>
</feature>
<protein>
    <submittedName>
        <fullName evidence="2">DUF5685 family protein</fullName>
    </submittedName>
</protein>
<proteinExistence type="predicted"/>
<dbReference type="Proteomes" id="UP001551695">
    <property type="component" value="Unassembled WGS sequence"/>
</dbReference>
<name>A0ABV3G0P9_9NOCA</name>
<dbReference type="RefSeq" id="WP_357787530.1">
    <property type="nucleotide sequence ID" value="NZ_JBFAKC010000014.1"/>
</dbReference>
<evidence type="ECO:0000313" key="2">
    <source>
        <dbReference type="EMBL" id="MEV0711262.1"/>
    </source>
</evidence>
<accession>A0ABV3G0P9</accession>
<dbReference type="InterPro" id="IPR043740">
    <property type="entry name" value="DUF5685"/>
</dbReference>
<dbReference type="Pfam" id="PF18937">
    <property type="entry name" value="DUF5685"/>
    <property type="match status" value="1"/>
</dbReference>